<name>A0A6J5RE09_9CAUD</name>
<gene>
    <name evidence="1" type="ORF">UFOVP1244_66</name>
</gene>
<protein>
    <submittedName>
        <fullName evidence="1">Uncharacterized protein</fullName>
    </submittedName>
</protein>
<dbReference type="EMBL" id="LR797181">
    <property type="protein sequence ID" value="CAB4192696.1"/>
    <property type="molecule type" value="Genomic_DNA"/>
</dbReference>
<evidence type="ECO:0000313" key="1">
    <source>
        <dbReference type="EMBL" id="CAB4192696.1"/>
    </source>
</evidence>
<reference evidence="1" key="1">
    <citation type="submission" date="2020-05" db="EMBL/GenBank/DDBJ databases">
        <authorList>
            <person name="Chiriac C."/>
            <person name="Salcher M."/>
            <person name="Ghai R."/>
            <person name="Kavagutti S V."/>
        </authorList>
    </citation>
    <scope>NUCLEOTIDE SEQUENCE</scope>
</reference>
<organism evidence="1">
    <name type="scientific">uncultured Caudovirales phage</name>
    <dbReference type="NCBI Taxonomy" id="2100421"/>
    <lineage>
        <taxon>Viruses</taxon>
        <taxon>Duplodnaviria</taxon>
        <taxon>Heunggongvirae</taxon>
        <taxon>Uroviricota</taxon>
        <taxon>Caudoviricetes</taxon>
        <taxon>Peduoviridae</taxon>
        <taxon>Maltschvirus</taxon>
        <taxon>Maltschvirus maltsch</taxon>
    </lineage>
</organism>
<accession>A0A6J5RE09</accession>
<sequence length="132" mass="14205">MAEGPVPSQTPSPAITALRAELAAAIALLDPQIRGMEDLAQVSMTEETLSFVRRDFVNYSRRRTLCLAVVSALDALEADGFPDVLLDHLPADNYAELQEQRADLLAAIGQFDQALAAKIDAELGEPTDKPVS</sequence>
<proteinExistence type="predicted"/>